<proteinExistence type="predicted"/>
<keyword evidence="3" id="KW-1133">Transmembrane helix</keyword>
<evidence type="ECO:0000313" key="4">
    <source>
        <dbReference type="EnsemblMetazoa" id="GPPI013494-PA"/>
    </source>
</evidence>
<dbReference type="GO" id="GO:0005886">
    <property type="term" value="C:plasma membrane"/>
    <property type="evidence" value="ECO:0007669"/>
    <property type="project" value="InterPro"/>
</dbReference>
<dbReference type="PANTHER" id="PTHR10264">
    <property type="entry name" value="BAND 7 PROTEIN-RELATED"/>
    <property type="match status" value="1"/>
</dbReference>
<dbReference type="AlphaFoldDB" id="A0A1B0AZ22"/>
<reference evidence="5" key="1">
    <citation type="submission" date="2015-01" db="EMBL/GenBank/DDBJ databases">
        <authorList>
            <person name="Aksoy S."/>
            <person name="Warren W."/>
            <person name="Wilson R.K."/>
        </authorList>
    </citation>
    <scope>NUCLEOTIDE SEQUENCE [LARGE SCALE GENOMIC DNA]</scope>
    <source>
        <strain evidence="5">IAEA</strain>
    </source>
</reference>
<dbReference type="PANTHER" id="PTHR10264:SF127">
    <property type="entry name" value="PODOCIN"/>
    <property type="match status" value="1"/>
</dbReference>
<dbReference type="EnsemblMetazoa" id="GPPI013494-RA">
    <property type="protein sequence ID" value="GPPI013494-PA"/>
    <property type="gene ID" value="GPPI013494"/>
</dbReference>
<organism evidence="4 5">
    <name type="scientific">Glossina palpalis gambiensis</name>
    <dbReference type="NCBI Taxonomy" id="67801"/>
    <lineage>
        <taxon>Eukaryota</taxon>
        <taxon>Metazoa</taxon>
        <taxon>Ecdysozoa</taxon>
        <taxon>Arthropoda</taxon>
        <taxon>Hexapoda</taxon>
        <taxon>Insecta</taxon>
        <taxon>Pterygota</taxon>
        <taxon>Neoptera</taxon>
        <taxon>Endopterygota</taxon>
        <taxon>Diptera</taxon>
        <taxon>Brachycera</taxon>
        <taxon>Muscomorpha</taxon>
        <taxon>Hippoboscoidea</taxon>
        <taxon>Glossinidae</taxon>
        <taxon>Glossina</taxon>
    </lineage>
</organism>
<evidence type="ECO:0000256" key="2">
    <source>
        <dbReference type="ARBA" id="ARBA00023136"/>
    </source>
</evidence>
<keyword evidence="5" id="KW-1185">Reference proteome</keyword>
<dbReference type="EMBL" id="JXJN01006117">
    <property type="status" value="NOT_ANNOTATED_CDS"/>
    <property type="molecule type" value="Genomic_DNA"/>
</dbReference>
<dbReference type="VEuPathDB" id="VectorBase:GPPI013494"/>
<evidence type="ECO:0000256" key="1">
    <source>
        <dbReference type="ARBA" id="ARBA00004370"/>
    </source>
</evidence>
<sequence length="106" mass="11939">MPETLSIVDQRRATIVPLHQQRQPEDDVSDDKASTCGTVLIFLSVVLVILTLPFSLFVCFKVVQEYERAVIFRLGRLMQGGAKGPDSYARVDLRTRTYDVPPQEVS</sequence>
<evidence type="ECO:0000256" key="3">
    <source>
        <dbReference type="SAM" id="Phobius"/>
    </source>
</evidence>
<keyword evidence="2 3" id="KW-0472">Membrane</keyword>
<dbReference type="STRING" id="67801.A0A1B0AZ22"/>
<protein>
    <recommendedName>
        <fullName evidence="6">Band 7 domain-containing protein</fullName>
    </recommendedName>
</protein>
<name>A0A1B0AZ22_9MUSC</name>
<evidence type="ECO:0000313" key="5">
    <source>
        <dbReference type="Proteomes" id="UP000092460"/>
    </source>
</evidence>
<accession>A0A1B0AZ22</accession>
<feature type="transmembrane region" description="Helical" evidence="3">
    <location>
        <begin position="39"/>
        <end position="63"/>
    </location>
</feature>
<comment type="subcellular location">
    <subcellularLocation>
        <location evidence="1">Membrane</location>
    </subcellularLocation>
</comment>
<dbReference type="InterPro" id="IPR043202">
    <property type="entry name" value="Band-7_stomatin-like"/>
</dbReference>
<evidence type="ECO:0008006" key="6">
    <source>
        <dbReference type="Google" id="ProtNLM"/>
    </source>
</evidence>
<reference evidence="4" key="2">
    <citation type="submission" date="2020-05" db="UniProtKB">
        <authorList>
            <consortium name="EnsemblMetazoa"/>
        </authorList>
    </citation>
    <scope>IDENTIFICATION</scope>
    <source>
        <strain evidence="4">IAEA</strain>
    </source>
</reference>
<keyword evidence="3" id="KW-0812">Transmembrane</keyword>
<dbReference type="Proteomes" id="UP000092460">
    <property type="component" value="Unassembled WGS sequence"/>
</dbReference>